<evidence type="ECO:0000313" key="3">
    <source>
        <dbReference type="Proteomes" id="UP000076502"/>
    </source>
</evidence>
<reference evidence="2 3" key="1">
    <citation type="submission" date="2015-07" db="EMBL/GenBank/DDBJ databases">
        <title>The genome of Dufourea novaeangliae.</title>
        <authorList>
            <person name="Pan H."/>
            <person name="Kapheim K."/>
        </authorList>
    </citation>
    <scope>NUCLEOTIDE SEQUENCE [LARGE SCALE GENOMIC DNA]</scope>
    <source>
        <strain evidence="2">0120121106</strain>
        <tissue evidence="2">Whole body</tissue>
    </source>
</reference>
<feature type="compositionally biased region" description="Basic residues" evidence="1">
    <location>
        <begin position="1"/>
        <end position="10"/>
    </location>
</feature>
<organism evidence="2 3">
    <name type="scientific">Dufourea novaeangliae</name>
    <name type="common">Sweat bee</name>
    <dbReference type="NCBI Taxonomy" id="178035"/>
    <lineage>
        <taxon>Eukaryota</taxon>
        <taxon>Metazoa</taxon>
        <taxon>Ecdysozoa</taxon>
        <taxon>Arthropoda</taxon>
        <taxon>Hexapoda</taxon>
        <taxon>Insecta</taxon>
        <taxon>Pterygota</taxon>
        <taxon>Neoptera</taxon>
        <taxon>Endopterygota</taxon>
        <taxon>Hymenoptera</taxon>
        <taxon>Apocrita</taxon>
        <taxon>Aculeata</taxon>
        <taxon>Apoidea</taxon>
        <taxon>Anthophila</taxon>
        <taxon>Halictidae</taxon>
        <taxon>Rophitinae</taxon>
        <taxon>Dufourea</taxon>
    </lineage>
</organism>
<accession>A0A154P5U5</accession>
<sequence>MKKKKRHTCWKRTEQEKPGKKERKGLRSVSIYPNGDELTENRRIRKRQHYEPSRKKRATGRRRATEMV</sequence>
<evidence type="ECO:0000256" key="1">
    <source>
        <dbReference type="SAM" id="MobiDB-lite"/>
    </source>
</evidence>
<evidence type="ECO:0000313" key="2">
    <source>
        <dbReference type="EMBL" id="KZC06568.1"/>
    </source>
</evidence>
<name>A0A154P5U5_DUFNO</name>
<feature type="compositionally biased region" description="Basic residues" evidence="1">
    <location>
        <begin position="43"/>
        <end position="62"/>
    </location>
</feature>
<dbReference type="Proteomes" id="UP000076502">
    <property type="component" value="Unassembled WGS sequence"/>
</dbReference>
<feature type="region of interest" description="Disordered" evidence="1">
    <location>
        <begin position="1"/>
        <end position="68"/>
    </location>
</feature>
<keyword evidence="3" id="KW-1185">Reference proteome</keyword>
<gene>
    <name evidence="2" type="ORF">WN55_10479</name>
</gene>
<proteinExistence type="predicted"/>
<dbReference type="AlphaFoldDB" id="A0A154P5U5"/>
<protein>
    <submittedName>
        <fullName evidence="2">Uncharacterized protein</fullName>
    </submittedName>
</protein>
<dbReference type="EMBL" id="KQ434809">
    <property type="protein sequence ID" value="KZC06568.1"/>
    <property type="molecule type" value="Genomic_DNA"/>
</dbReference>